<keyword evidence="11" id="KW-1185">Reference proteome</keyword>
<evidence type="ECO:0000256" key="4">
    <source>
        <dbReference type="ARBA" id="ARBA00022692"/>
    </source>
</evidence>
<evidence type="ECO:0000256" key="8">
    <source>
        <dbReference type="SAM" id="MobiDB-lite"/>
    </source>
</evidence>
<comment type="caution">
    <text evidence="10">The sequence shown here is derived from an EMBL/GenBank/DDBJ whole genome shotgun (WGS) entry which is preliminary data.</text>
</comment>
<name>A0ABT5TZE7_9MICO</name>
<comment type="subcellular location">
    <subcellularLocation>
        <location evidence="1 7">Cell membrane</location>
        <topology evidence="1 7">Multi-pass membrane protein</topology>
    </subcellularLocation>
</comment>
<evidence type="ECO:0000313" key="11">
    <source>
        <dbReference type="Proteomes" id="UP001165561"/>
    </source>
</evidence>
<gene>
    <name evidence="10" type="ORF">PU560_13330</name>
</gene>
<dbReference type="PANTHER" id="PTHR30614">
    <property type="entry name" value="MEMBRANE COMPONENT OF AMINO ACID ABC TRANSPORTER"/>
    <property type="match status" value="1"/>
</dbReference>
<dbReference type="NCBIfam" id="TIGR01726">
    <property type="entry name" value="HEQRo_perm_3TM"/>
    <property type="match status" value="1"/>
</dbReference>
<reference evidence="10" key="1">
    <citation type="submission" date="2023-02" db="EMBL/GenBank/DDBJ databases">
        <title>Georgenia sp.10Sc9-8, isolated from a soil sample collected from the Taklamakan desert.</title>
        <authorList>
            <person name="Liu S."/>
        </authorList>
    </citation>
    <scope>NUCLEOTIDE SEQUENCE</scope>
    <source>
        <strain evidence="10">10Sc9-8</strain>
    </source>
</reference>
<evidence type="ECO:0000256" key="5">
    <source>
        <dbReference type="ARBA" id="ARBA00022989"/>
    </source>
</evidence>
<evidence type="ECO:0000256" key="7">
    <source>
        <dbReference type="RuleBase" id="RU363032"/>
    </source>
</evidence>
<feature type="region of interest" description="Disordered" evidence="8">
    <location>
        <begin position="269"/>
        <end position="293"/>
    </location>
</feature>
<proteinExistence type="inferred from homology"/>
<dbReference type="Pfam" id="PF00528">
    <property type="entry name" value="BPD_transp_1"/>
    <property type="match status" value="1"/>
</dbReference>
<feature type="compositionally biased region" description="Basic and acidic residues" evidence="8">
    <location>
        <begin position="269"/>
        <end position="285"/>
    </location>
</feature>
<dbReference type="PANTHER" id="PTHR30614:SF21">
    <property type="entry name" value="AMINO ACID ABC TRANSPORTER PERMEASE"/>
    <property type="match status" value="1"/>
</dbReference>
<evidence type="ECO:0000256" key="1">
    <source>
        <dbReference type="ARBA" id="ARBA00004651"/>
    </source>
</evidence>
<evidence type="ECO:0000259" key="9">
    <source>
        <dbReference type="PROSITE" id="PS50928"/>
    </source>
</evidence>
<dbReference type="Proteomes" id="UP001165561">
    <property type="component" value="Unassembled WGS sequence"/>
</dbReference>
<feature type="transmembrane region" description="Helical" evidence="7">
    <location>
        <begin position="18"/>
        <end position="40"/>
    </location>
</feature>
<dbReference type="InterPro" id="IPR010065">
    <property type="entry name" value="AA_ABC_transptr_permease_3TM"/>
</dbReference>
<dbReference type="InterPro" id="IPR000515">
    <property type="entry name" value="MetI-like"/>
</dbReference>
<evidence type="ECO:0000256" key="3">
    <source>
        <dbReference type="ARBA" id="ARBA00022475"/>
    </source>
</evidence>
<organism evidence="10 11">
    <name type="scientific">Georgenia halotolerans</name>
    <dbReference type="NCBI Taxonomy" id="3028317"/>
    <lineage>
        <taxon>Bacteria</taxon>
        <taxon>Bacillati</taxon>
        <taxon>Actinomycetota</taxon>
        <taxon>Actinomycetes</taxon>
        <taxon>Micrococcales</taxon>
        <taxon>Bogoriellaceae</taxon>
        <taxon>Georgenia</taxon>
    </lineage>
</organism>
<keyword evidence="2 7" id="KW-0813">Transport</keyword>
<evidence type="ECO:0000256" key="6">
    <source>
        <dbReference type="ARBA" id="ARBA00023136"/>
    </source>
</evidence>
<keyword evidence="6 7" id="KW-0472">Membrane</keyword>
<dbReference type="SUPFAM" id="SSF161098">
    <property type="entry name" value="MetI-like"/>
    <property type="match status" value="1"/>
</dbReference>
<dbReference type="InterPro" id="IPR035906">
    <property type="entry name" value="MetI-like_sf"/>
</dbReference>
<comment type="similarity">
    <text evidence="7">Belongs to the binding-protein-dependent transport system permease family.</text>
</comment>
<feature type="transmembrane region" description="Helical" evidence="7">
    <location>
        <begin position="71"/>
        <end position="91"/>
    </location>
</feature>
<feature type="domain" description="ABC transmembrane type-1" evidence="9">
    <location>
        <begin position="67"/>
        <end position="258"/>
    </location>
</feature>
<dbReference type="CDD" id="cd06261">
    <property type="entry name" value="TM_PBP2"/>
    <property type="match status" value="1"/>
</dbReference>
<keyword evidence="5 7" id="KW-1133">Transmembrane helix</keyword>
<dbReference type="EMBL" id="JARACI010001104">
    <property type="protein sequence ID" value="MDD9207439.1"/>
    <property type="molecule type" value="Genomic_DNA"/>
</dbReference>
<keyword evidence="3" id="KW-1003">Cell membrane</keyword>
<dbReference type="PROSITE" id="PS50928">
    <property type="entry name" value="ABC_TM1"/>
    <property type="match status" value="1"/>
</dbReference>
<dbReference type="Gene3D" id="1.10.3720.10">
    <property type="entry name" value="MetI-like"/>
    <property type="match status" value="1"/>
</dbReference>
<evidence type="ECO:0000313" key="10">
    <source>
        <dbReference type="EMBL" id="MDD9207439.1"/>
    </source>
</evidence>
<protein>
    <submittedName>
        <fullName evidence="10">Amino acid ABC transporter permease</fullName>
    </submittedName>
</protein>
<sequence length="293" mass="31412">MSAVLFDAPGPRGRRRIVVVNIVGALVVLGLLAWVVWGLADQGQLTEAKWRPFLGASAWQDYLLPGLWNTLRAAAVAIVAANVLGVLFGIGRLSQLAPVRWVAGTVVEFFRAVPVLILMIFFWSVFAYSGVGGGGNAPFYGVVVGLTLYNGSVIAELVRSGVHNLPKGQREAGLAIGLTHAQSLRLIEVPQALLAMMPSMVSQLVVILKDTGLGYIITYPELLRQARLVGTSNANLLPSLIVAAVMFILINYTLTSVAERVARWMDQRTSGHADADEPRPVEVDSHAQPGAGR</sequence>
<feature type="transmembrane region" description="Helical" evidence="7">
    <location>
        <begin position="237"/>
        <end position="258"/>
    </location>
</feature>
<keyword evidence="4 7" id="KW-0812">Transmembrane</keyword>
<feature type="transmembrane region" description="Helical" evidence="7">
    <location>
        <begin position="112"/>
        <end position="131"/>
    </location>
</feature>
<dbReference type="InterPro" id="IPR043429">
    <property type="entry name" value="ArtM/GltK/GlnP/TcyL/YhdX-like"/>
</dbReference>
<evidence type="ECO:0000256" key="2">
    <source>
        <dbReference type="ARBA" id="ARBA00022448"/>
    </source>
</evidence>
<accession>A0ABT5TZE7</accession>